<dbReference type="AlphaFoldDB" id="A0A9J5WM02"/>
<evidence type="ECO:0000313" key="2">
    <source>
        <dbReference type="Proteomes" id="UP000824120"/>
    </source>
</evidence>
<gene>
    <name evidence="1" type="ORF">H5410_056672</name>
</gene>
<keyword evidence="2" id="KW-1185">Reference proteome</keyword>
<evidence type="ECO:0000313" key="1">
    <source>
        <dbReference type="EMBL" id="KAG5576538.1"/>
    </source>
</evidence>
<sequence>MYTTRLNLLMQGSTVYLKIQIMTQHHQRISCSQYVLLVQVHAQQKYLNDLAQGMISYSHTDISQFKVRNQIQCSHLKRGTQCIFSPIGLPLFSNRLSIRLTQNKKVFLRLVMRLSPFGDSRNALGDPQAFISLLFQPLCSFLLDSVHALSLNSNN</sequence>
<dbReference type="Proteomes" id="UP000824120">
    <property type="component" value="Chromosome 11"/>
</dbReference>
<protein>
    <submittedName>
        <fullName evidence="1">Uncharacterized protein</fullName>
    </submittedName>
</protein>
<reference evidence="1 2" key="1">
    <citation type="submission" date="2020-09" db="EMBL/GenBank/DDBJ databases">
        <title>De no assembly of potato wild relative species, Solanum commersonii.</title>
        <authorList>
            <person name="Cho K."/>
        </authorList>
    </citation>
    <scope>NUCLEOTIDE SEQUENCE [LARGE SCALE GENOMIC DNA]</scope>
    <source>
        <strain evidence="1">LZ3.2</strain>
        <tissue evidence="1">Leaf</tissue>
    </source>
</reference>
<proteinExistence type="predicted"/>
<dbReference type="EMBL" id="JACXVP010000011">
    <property type="protein sequence ID" value="KAG5576538.1"/>
    <property type="molecule type" value="Genomic_DNA"/>
</dbReference>
<name>A0A9J5WM02_SOLCO</name>
<comment type="caution">
    <text evidence="1">The sequence shown here is derived from an EMBL/GenBank/DDBJ whole genome shotgun (WGS) entry which is preliminary data.</text>
</comment>
<organism evidence="1 2">
    <name type="scientific">Solanum commersonii</name>
    <name type="common">Commerson's wild potato</name>
    <name type="synonym">Commerson's nightshade</name>
    <dbReference type="NCBI Taxonomy" id="4109"/>
    <lineage>
        <taxon>Eukaryota</taxon>
        <taxon>Viridiplantae</taxon>
        <taxon>Streptophyta</taxon>
        <taxon>Embryophyta</taxon>
        <taxon>Tracheophyta</taxon>
        <taxon>Spermatophyta</taxon>
        <taxon>Magnoliopsida</taxon>
        <taxon>eudicotyledons</taxon>
        <taxon>Gunneridae</taxon>
        <taxon>Pentapetalae</taxon>
        <taxon>asterids</taxon>
        <taxon>lamiids</taxon>
        <taxon>Solanales</taxon>
        <taxon>Solanaceae</taxon>
        <taxon>Solanoideae</taxon>
        <taxon>Solaneae</taxon>
        <taxon>Solanum</taxon>
    </lineage>
</organism>
<accession>A0A9J5WM02</accession>